<keyword evidence="3" id="KW-1185">Reference proteome</keyword>
<proteinExistence type="predicted"/>
<feature type="compositionally biased region" description="Polar residues" evidence="1">
    <location>
        <begin position="58"/>
        <end position="70"/>
    </location>
</feature>
<organism evidence="2 3">
    <name type="scientific">Rhododendron griersonianum</name>
    <dbReference type="NCBI Taxonomy" id="479676"/>
    <lineage>
        <taxon>Eukaryota</taxon>
        <taxon>Viridiplantae</taxon>
        <taxon>Streptophyta</taxon>
        <taxon>Embryophyta</taxon>
        <taxon>Tracheophyta</taxon>
        <taxon>Spermatophyta</taxon>
        <taxon>Magnoliopsida</taxon>
        <taxon>eudicotyledons</taxon>
        <taxon>Gunneridae</taxon>
        <taxon>Pentapetalae</taxon>
        <taxon>asterids</taxon>
        <taxon>Ericales</taxon>
        <taxon>Ericaceae</taxon>
        <taxon>Ericoideae</taxon>
        <taxon>Rhodoreae</taxon>
        <taxon>Rhododendron</taxon>
    </lineage>
</organism>
<evidence type="ECO:0000256" key="1">
    <source>
        <dbReference type="SAM" id="MobiDB-lite"/>
    </source>
</evidence>
<protein>
    <submittedName>
        <fullName evidence="2">Uncharacterized protein</fullName>
    </submittedName>
</protein>
<gene>
    <name evidence="2" type="ORF">RHGRI_030282</name>
</gene>
<evidence type="ECO:0000313" key="3">
    <source>
        <dbReference type="Proteomes" id="UP000823749"/>
    </source>
</evidence>
<reference evidence="2" key="1">
    <citation type="submission" date="2020-08" db="EMBL/GenBank/DDBJ databases">
        <title>Plant Genome Project.</title>
        <authorList>
            <person name="Zhang R.-G."/>
        </authorList>
    </citation>
    <scope>NUCLEOTIDE SEQUENCE</scope>
    <source>
        <strain evidence="2">WSP0</strain>
        <tissue evidence="2">Leaf</tissue>
    </source>
</reference>
<name>A0AAV6IQX5_9ERIC</name>
<sequence length="141" mass="14815">MDNHAMTPEGRGRPLAAAKPTNKTPAGISLNEETKNGPVLGNTSFIATIAVPQKKNGDTSNPHSHVTPTNDNSSGSFGLSDDGSSGSDPTSHSTSVPVPTQSSWVDGGDSSWVSLEAQLGVNLTRLRLMVRELLRLRRVLG</sequence>
<evidence type="ECO:0000313" key="2">
    <source>
        <dbReference type="EMBL" id="KAG5529854.1"/>
    </source>
</evidence>
<dbReference type="EMBL" id="JACTNZ010000010">
    <property type="protein sequence ID" value="KAG5529854.1"/>
    <property type="molecule type" value="Genomic_DNA"/>
</dbReference>
<feature type="region of interest" description="Disordered" evidence="1">
    <location>
        <begin position="1"/>
        <end position="107"/>
    </location>
</feature>
<feature type="compositionally biased region" description="Low complexity" evidence="1">
    <location>
        <begin position="71"/>
        <end position="95"/>
    </location>
</feature>
<accession>A0AAV6IQX5</accession>
<dbReference type="AlphaFoldDB" id="A0AAV6IQX5"/>
<dbReference type="Proteomes" id="UP000823749">
    <property type="component" value="Chromosome 10"/>
</dbReference>
<comment type="caution">
    <text evidence="2">The sequence shown here is derived from an EMBL/GenBank/DDBJ whole genome shotgun (WGS) entry which is preliminary data.</text>
</comment>